<accession>A0A0P7AKU7</accession>
<keyword evidence="5" id="KW-0677">Repeat</keyword>
<keyword evidence="3" id="KW-0813">Transport</keyword>
<evidence type="ECO:0000256" key="8">
    <source>
        <dbReference type="ARBA" id="ARBA00023136"/>
    </source>
</evidence>
<evidence type="ECO:0000256" key="11">
    <source>
        <dbReference type="SAM" id="Phobius"/>
    </source>
</evidence>
<evidence type="ECO:0008006" key="14">
    <source>
        <dbReference type="Google" id="ProtNLM"/>
    </source>
</evidence>
<evidence type="ECO:0000256" key="7">
    <source>
        <dbReference type="ARBA" id="ARBA00022989"/>
    </source>
</evidence>
<dbReference type="InterPro" id="IPR006603">
    <property type="entry name" value="PQ-loop_rpt"/>
</dbReference>
<dbReference type="InterPro" id="IPR005282">
    <property type="entry name" value="LC_transporter"/>
</dbReference>
<feature type="transmembrane region" description="Helical" evidence="11">
    <location>
        <begin position="6"/>
        <end position="27"/>
    </location>
</feature>
<evidence type="ECO:0000256" key="10">
    <source>
        <dbReference type="ARBA" id="ARBA00048473"/>
    </source>
</evidence>
<organism evidence="12 13">
    <name type="scientific">Neonectria ditissima</name>
    <dbReference type="NCBI Taxonomy" id="78410"/>
    <lineage>
        <taxon>Eukaryota</taxon>
        <taxon>Fungi</taxon>
        <taxon>Dikarya</taxon>
        <taxon>Ascomycota</taxon>
        <taxon>Pezizomycotina</taxon>
        <taxon>Sordariomycetes</taxon>
        <taxon>Hypocreomycetidae</taxon>
        <taxon>Hypocreales</taxon>
        <taxon>Nectriaceae</taxon>
        <taxon>Neonectria</taxon>
    </lineage>
</organism>
<evidence type="ECO:0000256" key="9">
    <source>
        <dbReference type="ARBA" id="ARBA00023228"/>
    </source>
</evidence>
<dbReference type="FunFam" id="1.20.1280.290:FF:000016">
    <property type="entry name" value="Cystinosin homolog"/>
    <property type="match status" value="1"/>
</dbReference>
<keyword evidence="8 11" id="KW-0472">Membrane</keyword>
<evidence type="ECO:0000256" key="4">
    <source>
        <dbReference type="ARBA" id="ARBA00022692"/>
    </source>
</evidence>
<keyword evidence="4 11" id="KW-0812">Transmembrane</keyword>
<reference evidence="12 13" key="1">
    <citation type="submission" date="2015-09" db="EMBL/GenBank/DDBJ databases">
        <title>Draft genome of a European isolate of the apple canker pathogen Neonectria ditissima.</title>
        <authorList>
            <person name="Gomez-Cortecero A."/>
            <person name="Harrison R.J."/>
            <person name="Armitage A.D."/>
        </authorList>
    </citation>
    <scope>NUCLEOTIDE SEQUENCE [LARGE SCALE GENOMIC DNA]</scope>
    <source>
        <strain evidence="12 13">R09/05</strain>
    </source>
</reference>
<protein>
    <recommendedName>
        <fullName evidence="14">Cystinosin</fullName>
    </recommendedName>
</protein>
<dbReference type="Gene3D" id="1.20.1280.290">
    <property type="match status" value="1"/>
</dbReference>
<evidence type="ECO:0000256" key="3">
    <source>
        <dbReference type="ARBA" id="ARBA00022448"/>
    </source>
</evidence>
<comment type="similarity">
    <text evidence="2">Belongs to the cystinosin family.</text>
</comment>
<dbReference type="Proteomes" id="UP000050424">
    <property type="component" value="Unassembled WGS sequence"/>
</dbReference>
<evidence type="ECO:0000313" key="13">
    <source>
        <dbReference type="Proteomes" id="UP000050424"/>
    </source>
</evidence>
<comment type="subcellular location">
    <subcellularLocation>
        <location evidence="1">Lysosome membrane</location>
        <topology evidence="1">Multi-pass membrane protein</topology>
    </subcellularLocation>
</comment>
<feature type="transmembrane region" description="Helical" evidence="11">
    <location>
        <begin position="191"/>
        <end position="210"/>
    </location>
</feature>
<dbReference type="PANTHER" id="PTHR13131:SF5">
    <property type="entry name" value="CYSTINOSIN"/>
    <property type="match status" value="1"/>
</dbReference>
<dbReference type="SMART" id="SM00679">
    <property type="entry name" value="CTNS"/>
    <property type="match status" value="2"/>
</dbReference>
<dbReference type="GO" id="GO:0000324">
    <property type="term" value="C:fungal-type vacuole"/>
    <property type="evidence" value="ECO:0007669"/>
    <property type="project" value="TreeGrafter"/>
</dbReference>
<keyword evidence="6" id="KW-0769">Symport</keyword>
<evidence type="ECO:0000256" key="2">
    <source>
        <dbReference type="ARBA" id="ARBA00006855"/>
    </source>
</evidence>
<evidence type="ECO:0000313" key="12">
    <source>
        <dbReference type="EMBL" id="KPM38373.1"/>
    </source>
</evidence>
<evidence type="ECO:0000256" key="5">
    <source>
        <dbReference type="ARBA" id="ARBA00022737"/>
    </source>
</evidence>
<dbReference type="STRING" id="78410.A0A0P7AKU7"/>
<dbReference type="Pfam" id="PF04193">
    <property type="entry name" value="PQ-loop"/>
    <property type="match status" value="2"/>
</dbReference>
<dbReference type="EMBL" id="LKCW01000136">
    <property type="protein sequence ID" value="KPM38373.1"/>
    <property type="molecule type" value="Genomic_DNA"/>
</dbReference>
<dbReference type="OrthoDB" id="75720at2759"/>
<keyword evidence="9" id="KW-0458">Lysosome</keyword>
<dbReference type="GO" id="GO:0015293">
    <property type="term" value="F:symporter activity"/>
    <property type="evidence" value="ECO:0007669"/>
    <property type="project" value="UniProtKB-KW"/>
</dbReference>
<gene>
    <name evidence="12" type="ORF">AK830_g8180</name>
</gene>
<keyword evidence="13" id="KW-1185">Reference proteome</keyword>
<sequence>MASDGFLRFLSGLFGWVYFLAWSLSFYPQGILNWRRRSTSGTVVDFHFINIFARRIPRASRTSLAGGSLNPHGMIVRTTPGSLLPGRWAGSPPPPPRCQGSRLTWIVNIANHDILGTGFSAYFVSNVAFSYSSVVRAQYAARHHGLEPTVQFNDITFALHGVALSLITTSQYLFSSTWGFTPSAGNRPSRFILGVTAGCMVGVVFTYLLVAIAPGSDPLTDWVALDIVYAIGYVKVIITLVKYTPQMLFNFTNKSTEGWSILQILLDLTGGILSIGQQGIDSYLQHDWSGITGNPVKFALGNISMIYDGIFIFQHYVLYRDARPRGDAENERLLADEERRLD</sequence>
<feature type="transmembrane region" description="Helical" evidence="11">
    <location>
        <begin position="222"/>
        <end position="241"/>
    </location>
</feature>
<dbReference type="GO" id="GO:0005774">
    <property type="term" value="C:vacuolar membrane"/>
    <property type="evidence" value="ECO:0007669"/>
    <property type="project" value="TreeGrafter"/>
</dbReference>
<evidence type="ECO:0000256" key="6">
    <source>
        <dbReference type="ARBA" id="ARBA00022847"/>
    </source>
</evidence>
<dbReference type="PANTHER" id="PTHR13131">
    <property type="entry name" value="CYSTINOSIN"/>
    <property type="match status" value="1"/>
</dbReference>
<dbReference type="GO" id="GO:0015184">
    <property type="term" value="F:L-cystine transmembrane transporter activity"/>
    <property type="evidence" value="ECO:0007669"/>
    <property type="project" value="TreeGrafter"/>
</dbReference>
<evidence type="ECO:0000256" key="1">
    <source>
        <dbReference type="ARBA" id="ARBA00004155"/>
    </source>
</evidence>
<proteinExistence type="inferred from homology"/>
<comment type="catalytic activity">
    <reaction evidence="10">
        <text>L-cystine(out) + H(+)(out) = L-cystine(in) + H(+)(in)</text>
        <dbReference type="Rhea" id="RHEA:66172"/>
        <dbReference type="ChEBI" id="CHEBI:15378"/>
        <dbReference type="ChEBI" id="CHEBI:35491"/>
    </reaction>
    <physiologicalReaction direction="left-to-right" evidence="10">
        <dbReference type="Rhea" id="RHEA:66173"/>
    </physiologicalReaction>
</comment>
<dbReference type="AlphaFoldDB" id="A0A0P7AKU7"/>
<comment type="caution">
    <text evidence="12">The sequence shown here is derived from an EMBL/GenBank/DDBJ whole genome shotgun (WGS) entry which is preliminary data.</text>
</comment>
<keyword evidence="7 11" id="KW-1133">Transmembrane helix</keyword>
<name>A0A0P7AKU7_9HYPO</name>